<accession>A0AAD7R8Z3</accession>
<gene>
    <name evidence="2" type="ORF">AAFF_G00330530</name>
</gene>
<proteinExistence type="predicted"/>
<reference evidence="2" key="1">
    <citation type="journal article" date="2023" name="Science">
        <title>Genome structures resolve the early diversification of teleost fishes.</title>
        <authorList>
            <person name="Parey E."/>
            <person name="Louis A."/>
            <person name="Montfort J."/>
            <person name="Bouchez O."/>
            <person name="Roques C."/>
            <person name="Iampietro C."/>
            <person name="Lluch J."/>
            <person name="Castinel A."/>
            <person name="Donnadieu C."/>
            <person name="Desvignes T."/>
            <person name="Floi Bucao C."/>
            <person name="Jouanno E."/>
            <person name="Wen M."/>
            <person name="Mejri S."/>
            <person name="Dirks R."/>
            <person name="Jansen H."/>
            <person name="Henkel C."/>
            <person name="Chen W.J."/>
            <person name="Zahm M."/>
            <person name="Cabau C."/>
            <person name="Klopp C."/>
            <person name="Thompson A.W."/>
            <person name="Robinson-Rechavi M."/>
            <person name="Braasch I."/>
            <person name="Lecointre G."/>
            <person name="Bobe J."/>
            <person name="Postlethwait J.H."/>
            <person name="Berthelot C."/>
            <person name="Roest Crollius H."/>
            <person name="Guiguen Y."/>
        </authorList>
    </citation>
    <scope>NUCLEOTIDE SEQUENCE</scope>
    <source>
        <strain evidence="2">NC1722</strain>
    </source>
</reference>
<sequence length="86" mass="9539">MIFCGTKQASVATRRRKDCRHERAALASLHFQSTLNWDAVRKGKVGSFGPHRVLSAPRPSATQQRRSLRARSCLAHRARVPDSTAG</sequence>
<organism evidence="2 3">
    <name type="scientific">Aldrovandia affinis</name>
    <dbReference type="NCBI Taxonomy" id="143900"/>
    <lineage>
        <taxon>Eukaryota</taxon>
        <taxon>Metazoa</taxon>
        <taxon>Chordata</taxon>
        <taxon>Craniata</taxon>
        <taxon>Vertebrata</taxon>
        <taxon>Euteleostomi</taxon>
        <taxon>Actinopterygii</taxon>
        <taxon>Neopterygii</taxon>
        <taxon>Teleostei</taxon>
        <taxon>Notacanthiformes</taxon>
        <taxon>Halosauridae</taxon>
        <taxon>Aldrovandia</taxon>
    </lineage>
</organism>
<keyword evidence="3" id="KW-1185">Reference proteome</keyword>
<evidence type="ECO:0000313" key="2">
    <source>
        <dbReference type="EMBL" id="KAJ8367155.1"/>
    </source>
</evidence>
<dbReference type="EMBL" id="JAINUG010000500">
    <property type="protein sequence ID" value="KAJ8367155.1"/>
    <property type="molecule type" value="Genomic_DNA"/>
</dbReference>
<feature type="region of interest" description="Disordered" evidence="1">
    <location>
        <begin position="49"/>
        <end position="86"/>
    </location>
</feature>
<feature type="compositionally biased region" description="Basic residues" evidence="1">
    <location>
        <begin position="66"/>
        <end position="78"/>
    </location>
</feature>
<evidence type="ECO:0000313" key="3">
    <source>
        <dbReference type="Proteomes" id="UP001221898"/>
    </source>
</evidence>
<dbReference type="Proteomes" id="UP001221898">
    <property type="component" value="Unassembled WGS sequence"/>
</dbReference>
<protein>
    <submittedName>
        <fullName evidence="2">Uncharacterized protein</fullName>
    </submittedName>
</protein>
<name>A0AAD7R8Z3_9TELE</name>
<comment type="caution">
    <text evidence="2">The sequence shown here is derived from an EMBL/GenBank/DDBJ whole genome shotgun (WGS) entry which is preliminary data.</text>
</comment>
<dbReference type="AlphaFoldDB" id="A0AAD7R8Z3"/>
<evidence type="ECO:0000256" key="1">
    <source>
        <dbReference type="SAM" id="MobiDB-lite"/>
    </source>
</evidence>